<gene>
    <name evidence="2" type="ORF">DFR60_104147</name>
</gene>
<evidence type="ECO:0000313" key="2">
    <source>
        <dbReference type="EMBL" id="PXX54322.1"/>
    </source>
</evidence>
<dbReference type="RefSeq" id="WP_110322659.1">
    <property type="nucleotide sequence ID" value="NZ_QJKD01000004.1"/>
</dbReference>
<keyword evidence="1" id="KW-0472">Membrane</keyword>
<dbReference type="GeneID" id="86061171"/>
<evidence type="ECO:0000313" key="3">
    <source>
        <dbReference type="Proteomes" id="UP000248057"/>
    </source>
</evidence>
<dbReference type="AlphaFoldDB" id="A0A2V3Y716"/>
<evidence type="ECO:0008006" key="4">
    <source>
        <dbReference type="Google" id="ProtNLM"/>
    </source>
</evidence>
<evidence type="ECO:0000256" key="1">
    <source>
        <dbReference type="SAM" id="Phobius"/>
    </source>
</evidence>
<comment type="caution">
    <text evidence="2">The sequence shown here is derived from an EMBL/GenBank/DDBJ whole genome shotgun (WGS) entry which is preliminary data.</text>
</comment>
<keyword evidence="1" id="KW-1133">Transmembrane helix</keyword>
<organism evidence="2 3">
    <name type="scientific">Hungatella effluvii</name>
    <dbReference type="NCBI Taxonomy" id="1096246"/>
    <lineage>
        <taxon>Bacteria</taxon>
        <taxon>Bacillati</taxon>
        <taxon>Bacillota</taxon>
        <taxon>Clostridia</taxon>
        <taxon>Lachnospirales</taxon>
        <taxon>Lachnospiraceae</taxon>
        <taxon>Hungatella</taxon>
    </lineage>
</organism>
<dbReference type="EMBL" id="QJKD01000004">
    <property type="protein sequence ID" value="PXX54322.1"/>
    <property type="molecule type" value="Genomic_DNA"/>
</dbReference>
<protein>
    <recommendedName>
        <fullName evidence="4">Fimbrial protein</fullName>
    </recommendedName>
</protein>
<reference evidence="2 3" key="1">
    <citation type="submission" date="2018-05" db="EMBL/GenBank/DDBJ databases">
        <title>Genomic Encyclopedia of Type Strains, Phase IV (KMG-IV): sequencing the most valuable type-strain genomes for metagenomic binning, comparative biology and taxonomic classification.</title>
        <authorList>
            <person name="Goeker M."/>
        </authorList>
    </citation>
    <scope>NUCLEOTIDE SEQUENCE [LARGE SCALE GENOMIC DNA]</scope>
    <source>
        <strain evidence="2 3">DSM 24995</strain>
    </source>
</reference>
<name>A0A2V3Y716_9FIRM</name>
<keyword evidence="1" id="KW-0812">Transmembrane</keyword>
<accession>A0A2V3Y716</accession>
<proteinExistence type="predicted"/>
<feature type="transmembrane region" description="Helical" evidence="1">
    <location>
        <begin position="26"/>
        <end position="45"/>
    </location>
</feature>
<feature type="transmembrane region" description="Helical" evidence="1">
    <location>
        <begin position="60"/>
        <end position="82"/>
    </location>
</feature>
<feature type="transmembrane region" description="Helical" evidence="1">
    <location>
        <begin position="103"/>
        <end position="124"/>
    </location>
</feature>
<keyword evidence="3" id="KW-1185">Reference proteome</keyword>
<dbReference type="Proteomes" id="UP000248057">
    <property type="component" value="Unassembled WGS sequence"/>
</dbReference>
<sequence>MRLKNKLQTPAPAGKKPKFRFSPTKAAYYAFLSSMMFLMFTQTAYAADVWTKATEIMKDVYNQIVLISTVAAIVTASVALLMMNFSRSGRTVDESRAWLKRICITWAILNGLGFIMAYITPFFADGKWNG</sequence>